<dbReference type="SUPFAM" id="SSF47598">
    <property type="entry name" value="Ribbon-helix-helix"/>
    <property type="match status" value="1"/>
</dbReference>
<dbReference type="Gene3D" id="1.10.1220.10">
    <property type="entry name" value="Met repressor-like"/>
    <property type="match status" value="1"/>
</dbReference>
<dbReference type="Pfam" id="PF01402">
    <property type="entry name" value="RHH_1"/>
    <property type="match status" value="1"/>
</dbReference>
<dbReference type="EMBL" id="JBHSMG010000004">
    <property type="protein sequence ID" value="MFC5503338.1"/>
    <property type="molecule type" value="Genomic_DNA"/>
</dbReference>
<accession>A0ABW0NUD1</accession>
<comment type="caution">
    <text evidence="2">The sequence shown here is derived from an EMBL/GenBank/DDBJ whole genome shotgun (WGS) entry which is preliminary data.</text>
</comment>
<reference evidence="3" key="1">
    <citation type="journal article" date="2019" name="Int. J. Syst. Evol. Microbiol.">
        <title>The Global Catalogue of Microorganisms (GCM) 10K type strain sequencing project: providing services to taxonomists for standard genome sequencing and annotation.</title>
        <authorList>
            <consortium name="The Broad Institute Genomics Platform"/>
            <consortium name="The Broad Institute Genome Sequencing Center for Infectious Disease"/>
            <person name="Wu L."/>
            <person name="Ma J."/>
        </authorList>
    </citation>
    <scope>NUCLEOTIDE SEQUENCE [LARGE SCALE GENOMIC DNA]</scope>
    <source>
        <strain evidence="3">CGMCC 4.6997</strain>
    </source>
</reference>
<feature type="domain" description="Ribbon-helix-helix protein CopG" evidence="1">
    <location>
        <begin position="48"/>
        <end position="83"/>
    </location>
</feature>
<dbReference type="Proteomes" id="UP001596039">
    <property type="component" value="Unassembled WGS sequence"/>
</dbReference>
<keyword evidence="3" id="KW-1185">Reference proteome</keyword>
<dbReference type="InterPro" id="IPR002145">
    <property type="entry name" value="CopG"/>
</dbReference>
<evidence type="ECO:0000313" key="2">
    <source>
        <dbReference type="EMBL" id="MFC5503338.1"/>
    </source>
</evidence>
<evidence type="ECO:0000259" key="1">
    <source>
        <dbReference type="Pfam" id="PF01402"/>
    </source>
</evidence>
<proteinExistence type="predicted"/>
<dbReference type="RefSeq" id="WP_386741051.1">
    <property type="nucleotide sequence ID" value="NZ_JBHSMG010000004.1"/>
</dbReference>
<name>A0ABW0NUD1_9MICO</name>
<protein>
    <submittedName>
        <fullName evidence="2">Ribbon-helix-helix domain-containing protein</fullName>
    </submittedName>
</protein>
<dbReference type="InterPro" id="IPR013321">
    <property type="entry name" value="Arc_rbn_hlx_hlx"/>
</dbReference>
<evidence type="ECO:0000313" key="3">
    <source>
        <dbReference type="Proteomes" id="UP001596039"/>
    </source>
</evidence>
<dbReference type="CDD" id="cd22231">
    <property type="entry name" value="RHH_NikR_HicB-like"/>
    <property type="match status" value="1"/>
</dbReference>
<gene>
    <name evidence="2" type="ORF">ACFPJ4_13905</name>
</gene>
<organism evidence="2 3">
    <name type="scientific">Lysinimonas soli</name>
    <dbReference type="NCBI Taxonomy" id="1074233"/>
    <lineage>
        <taxon>Bacteria</taxon>
        <taxon>Bacillati</taxon>
        <taxon>Actinomycetota</taxon>
        <taxon>Actinomycetes</taxon>
        <taxon>Micrococcales</taxon>
        <taxon>Microbacteriaceae</taxon>
        <taxon>Lysinimonas</taxon>
    </lineage>
</organism>
<sequence>MAEERIDGIEVTDQRIQEWSKEAEAGYPVEQLRKRGRKPLGDGASEVVPVRMDQTLLEALAARAEREHVSRSEAIRAAVRDWVNVA</sequence>
<dbReference type="InterPro" id="IPR010985">
    <property type="entry name" value="Ribbon_hlx_hlx"/>
</dbReference>